<dbReference type="InterPro" id="IPR024930">
    <property type="entry name" value="Skp_dom_sf"/>
</dbReference>
<reference evidence="1" key="1">
    <citation type="journal article" date="2014" name="Front. Microbiol.">
        <title>High frequency of phylogenetically diverse reductive dehalogenase-homologous genes in deep subseafloor sedimentary metagenomes.</title>
        <authorList>
            <person name="Kawai M."/>
            <person name="Futagami T."/>
            <person name="Toyoda A."/>
            <person name="Takaki Y."/>
            <person name="Nishi S."/>
            <person name="Hori S."/>
            <person name="Arai W."/>
            <person name="Tsubouchi T."/>
            <person name="Morono Y."/>
            <person name="Uchiyama I."/>
            <person name="Ito T."/>
            <person name="Fujiyama A."/>
            <person name="Inagaki F."/>
            <person name="Takami H."/>
        </authorList>
    </citation>
    <scope>NUCLEOTIDE SEQUENCE</scope>
    <source>
        <strain evidence="1">Expedition CK06-06</strain>
    </source>
</reference>
<organism evidence="1">
    <name type="scientific">marine sediment metagenome</name>
    <dbReference type="NCBI Taxonomy" id="412755"/>
    <lineage>
        <taxon>unclassified sequences</taxon>
        <taxon>metagenomes</taxon>
        <taxon>ecological metagenomes</taxon>
    </lineage>
</organism>
<feature type="non-terminal residue" evidence="1">
    <location>
        <position position="1"/>
    </location>
</feature>
<sequence>PGSSDHKTRSDELTEMRIGFQVWAGVQDRRLKEWHKQWMFKIYTDLAAGAGKVAAERGIDLVLIREDVTQDAADSSELVQRLLLQKVLYYDGKLDITDRVLAVANEGFLKRGGPDSIKFGSAEVDDKLRLGTGAQMADAKR</sequence>
<evidence type="ECO:0000313" key="1">
    <source>
        <dbReference type="EMBL" id="GAG04282.1"/>
    </source>
</evidence>
<gene>
    <name evidence="1" type="ORF">S01H1_38334</name>
</gene>
<name>X0UYM3_9ZZZZ</name>
<dbReference type="Gene3D" id="3.30.910.20">
    <property type="entry name" value="Skp domain"/>
    <property type="match status" value="1"/>
</dbReference>
<protein>
    <submittedName>
        <fullName evidence="1">Uncharacterized protein</fullName>
    </submittedName>
</protein>
<dbReference type="EMBL" id="BARS01024131">
    <property type="protein sequence ID" value="GAG04282.1"/>
    <property type="molecule type" value="Genomic_DNA"/>
</dbReference>
<proteinExistence type="predicted"/>
<dbReference type="AlphaFoldDB" id="X0UYM3"/>
<dbReference type="SUPFAM" id="SSF111384">
    <property type="entry name" value="OmpH-like"/>
    <property type="match status" value="1"/>
</dbReference>
<comment type="caution">
    <text evidence="1">The sequence shown here is derived from an EMBL/GenBank/DDBJ whole genome shotgun (WGS) entry which is preliminary data.</text>
</comment>
<accession>X0UYM3</accession>